<evidence type="ECO:0000256" key="2">
    <source>
        <dbReference type="HAMAP-Rule" id="MF_00839"/>
    </source>
</evidence>
<dbReference type="Pfam" id="PF16321">
    <property type="entry name" value="Ribosom_S30AE_C"/>
    <property type="match status" value="1"/>
</dbReference>
<dbReference type="EMBL" id="JACATZ010000001">
    <property type="protein sequence ID" value="NWJ46192.1"/>
    <property type="molecule type" value="Genomic_DNA"/>
</dbReference>
<keyword evidence="1 2" id="KW-0810">Translation regulation</keyword>
<dbReference type="GO" id="GO:0045900">
    <property type="term" value="P:negative regulation of translational elongation"/>
    <property type="evidence" value="ECO:0007669"/>
    <property type="project" value="TreeGrafter"/>
</dbReference>
<dbReference type="Gene3D" id="3.30.505.50">
    <property type="entry name" value="Sigma 54 modulation/S30EA ribosomal protein, C-terminal domain"/>
    <property type="match status" value="1"/>
</dbReference>
<dbReference type="GO" id="GO:0022627">
    <property type="term" value="C:cytosolic small ribosomal subunit"/>
    <property type="evidence" value="ECO:0007669"/>
    <property type="project" value="TreeGrafter"/>
</dbReference>
<dbReference type="SUPFAM" id="SSF69754">
    <property type="entry name" value="Ribosome binding protein Y (YfiA homologue)"/>
    <property type="match status" value="1"/>
</dbReference>
<dbReference type="InterPro" id="IPR050574">
    <property type="entry name" value="HPF/YfiA_ribosome-assoc"/>
</dbReference>
<dbReference type="InterPro" id="IPR036567">
    <property type="entry name" value="RHF-like"/>
</dbReference>
<organism evidence="4 6">
    <name type="scientific">Candidatus Chlorohelix allophototropha</name>
    <dbReference type="NCBI Taxonomy" id="3003348"/>
    <lineage>
        <taxon>Bacteria</taxon>
        <taxon>Bacillati</taxon>
        <taxon>Chloroflexota</taxon>
        <taxon>Chloroflexia</taxon>
        <taxon>Candidatus Chloroheliales</taxon>
        <taxon>Candidatus Chloroheliaceae</taxon>
        <taxon>Candidatus Chlorohelix</taxon>
    </lineage>
</organism>
<comment type="function">
    <text evidence="2">Required for dimerization of active 70S ribosomes into 100S ribosomes in stationary phase; 100S ribosomes are translationally inactive and sometimes present during exponential growth.</text>
</comment>
<dbReference type="AlphaFoldDB" id="A0A8T7M0F1"/>
<sequence length="184" mass="21062">MELTIRGKNVKVSDERRELIETKLGKLNHYLEAVHDATVELTAQHSHKLAERLGVELTLRVNGTILRAEEQDSDLATALDKVHDKMQRQMVRYKERQVARRGRTKLSDVATPLEPAEEPSASVEFISPVKVKTFPIIPMVAEEAIEELEYVGHDFYMYMDSESKQINVVYRRKEGGYGLLKPEV</sequence>
<dbReference type="RefSeq" id="WP_341467453.1">
    <property type="nucleotide sequence ID" value="NZ_CP128399.1"/>
</dbReference>
<reference evidence="5" key="2">
    <citation type="journal article" date="2024" name="Nature">
        <title>Anoxygenic phototroph of the Chloroflexota uses a type I reaction centre.</title>
        <authorList>
            <person name="Tsuji J.M."/>
            <person name="Shaw N.A."/>
            <person name="Nagashima S."/>
            <person name="Venkiteswaran J.J."/>
            <person name="Schiff S.L."/>
            <person name="Watanabe T."/>
            <person name="Fukui M."/>
            <person name="Hanada S."/>
            <person name="Tank M."/>
            <person name="Neufeld J.D."/>
        </authorList>
    </citation>
    <scope>NUCLEOTIDE SEQUENCE</scope>
    <source>
        <strain evidence="5">L227-S17</strain>
    </source>
</reference>
<reference evidence="4 6" key="1">
    <citation type="submission" date="2020-06" db="EMBL/GenBank/DDBJ databases">
        <title>Anoxygenic phototrophic Chloroflexota member uses a Type I reaction center.</title>
        <authorList>
            <person name="Tsuji J.M."/>
            <person name="Shaw N.A."/>
            <person name="Nagashima S."/>
            <person name="Venkiteswaran J."/>
            <person name="Schiff S.L."/>
            <person name="Hanada S."/>
            <person name="Tank M."/>
            <person name="Neufeld J.D."/>
        </authorList>
    </citation>
    <scope>NUCLEOTIDE SEQUENCE [LARGE SCALE GENOMIC DNA]</scope>
    <source>
        <strain evidence="4">L227-S17</strain>
    </source>
</reference>
<protein>
    <recommendedName>
        <fullName evidence="2">Ribosome hibernation promoting factor</fullName>
        <shortName evidence="2">HPF</shortName>
    </recommendedName>
</protein>
<dbReference type="CDD" id="cd00552">
    <property type="entry name" value="RaiA"/>
    <property type="match status" value="1"/>
</dbReference>
<comment type="subunit">
    <text evidence="2">Interacts with 100S ribosomes.</text>
</comment>
<dbReference type="EMBL" id="CP128399">
    <property type="protein sequence ID" value="WJW65569.1"/>
    <property type="molecule type" value="Genomic_DNA"/>
</dbReference>
<dbReference type="Proteomes" id="UP000521676">
    <property type="component" value="Unassembled WGS sequence"/>
</dbReference>
<name>A0A8T7M0F1_9CHLR</name>
<dbReference type="Pfam" id="PF02482">
    <property type="entry name" value="Ribosomal_S30AE"/>
    <property type="match status" value="1"/>
</dbReference>
<evidence type="ECO:0000313" key="7">
    <source>
        <dbReference type="Proteomes" id="UP001431572"/>
    </source>
</evidence>
<dbReference type="NCBIfam" id="TIGR00741">
    <property type="entry name" value="yfiA"/>
    <property type="match status" value="1"/>
</dbReference>
<accession>A0A8T7M0F1</accession>
<keyword evidence="7" id="KW-1185">Reference proteome</keyword>
<dbReference type="Gene3D" id="3.30.160.100">
    <property type="entry name" value="Ribosome hibernation promotion factor-like"/>
    <property type="match status" value="1"/>
</dbReference>
<comment type="similarity">
    <text evidence="2">Belongs to the HPF/YfiA ribosome-associated protein family. Long HPF subfamily.</text>
</comment>
<evidence type="ECO:0000259" key="3">
    <source>
        <dbReference type="Pfam" id="PF16321"/>
    </source>
</evidence>
<evidence type="ECO:0000313" key="5">
    <source>
        <dbReference type="EMBL" id="WJW65569.1"/>
    </source>
</evidence>
<dbReference type="Proteomes" id="UP001431572">
    <property type="component" value="Chromosome 1"/>
</dbReference>
<dbReference type="HAMAP" id="MF_00839">
    <property type="entry name" value="HPF"/>
    <property type="match status" value="1"/>
</dbReference>
<dbReference type="PANTHER" id="PTHR33231:SF1">
    <property type="entry name" value="30S RIBOSOMAL PROTEIN"/>
    <property type="match status" value="1"/>
</dbReference>
<dbReference type="InterPro" id="IPR032528">
    <property type="entry name" value="Ribosom_S30AE_C"/>
</dbReference>
<dbReference type="InterPro" id="IPR034694">
    <property type="entry name" value="HPF_long/plastid"/>
</dbReference>
<dbReference type="PANTHER" id="PTHR33231">
    <property type="entry name" value="30S RIBOSOMAL PROTEIN"/>
    <property type="match status" value="1"/>
</dbReference>
<dbReference type="InterPro" id="IPR003489">
    <property type="entry name" value="RHF/RaiA"/>
</dbReference>
<comment type="subcellular location">
    <subcellularLocation>
        <location evidence="2">Cytoplasm</location>
    </subcellularLocation>
</comment>
<evidence type="ECO:0000256" key="1">
    <source>
        <dbReference type="ARBA" id="ARBA00022845"/>
    </source>
</evidence>
<dbReference type="InterPro" id="IPR038416">
    <property type="entry name" value="Ribosom_S30AE_C_sf"/>
</dbReference>
<evidence type="ECO:0000313" key="4">
    <source>
        <dbReference type="EMBL" id="NWJ46192.1"/>
    </source>
</evidence>
<gene>
    <name evidence="4" type="primary">raiA</name>
    <name evidence="2" type="synonym">hpf</name>
    <name evidence="4" type="ORF">HXX08_09960</name>
    <name evidence="5" type="ORF">OZ401_001336</name>
</gene>
<evidence type="ECO:0000313" key="6">
    <source>
        <dbReference type="Proteomes" id="UP000521676"/>
    </source>
</evidence>
<dbReference type="GO" id="GO:0043024">
    <property type="term" value="F:ribosomal small subunit binding"/>
    <property type="evidence" value="ECO:0007669"/>
    <property type="project" value="TreeGrafter"/>
</dbReference>
<feature type="domain" description="Sigma 54 modulation/S30EA ribosomal protein C-terminal" evidence="3">
    <location>
        <begin position="129"/>
        <end position="179"/>
    </location>
</feature>
<keyword evidence="2" id="KW-0963">Cytoplasm</keyword>
<proteinExistence type="inferred from homology"/>